<evidence type="ECO:0000313" key="2">
    <source>
        <dbReference type="Proteomes" id="UP000324222"/>
    </source>
</evidence>
<dbReference type="AlphaFoldDB" id="A0A5B7FYC4"/>
<proteinExistence type="predicted"/>
<accession>A0A5B7FYC4</accession>
<organism evidence="1 2">
    <name type="scientific">Portunus trituberculatus</name>
    <name type="common">Swimming crab</name>
    <name type="synonym">Neptunus trituberculatus</name>
    <dbReference type="NCBI Taxonomy" id="210409"/>
    <lineage>
        <taxon>Eukaryota</taxon>
        <taxon>Metazoa</taxon>
        <taxon>Ecdysozoa</taxon>
        <taxon>Arthropoda</taxon>
        <taxon>Crustacea</taxon>
        <taxon>Multicrustacea</taxon>
        <taxon>Malacostraca</taxon>
        <taxon>Eumalacostraca</taxon>
        <taxon>Eucarida</taxon>
        <taxon>Decapoda</taxon>
        <taxon>Pleocyemata</taxon>
        <taxon>Brachyura</taxon>
        <taxon>Eubrachyura</taxon>
        <taxon>Portunoidea</taxon>
        <taxon>Portunidae</taxon>
        <taxon>Portuninae</taxon>
        <taxon>Portunus</taxon>
    </lineage>
</organism>
<comment type="caution">
    <text evidence="1">The sequence shown here is derived from an EMBL/GenBank/DDBJ whole genome shotgun (WGS) entry which is preliminary data.</text>
</comment>
<evidence type="ECO:0000313" key="1">
    <source>
        <dbReference type="EMBL" id="MPC50219.1"/>
    </source>
</evidence>
<reference evidence="1 2" key="1">
    <citation type="submission" date="2019-05" db="EMBL/GenBank/DDBJ databases">
        <title>Another draft genome of Portunus trituberculatus and its Hox gene families provides insights of decapod evolution.</title>
        <authorList>
            <person name="Jeong J.-H."/>
            <person name="Song I."/>
            <person name="Kim S."/>
            <person name="Choi T."/>
            <person name="Kim D."/>
            <person name="Ryu S."/>
            <person name="Kim W."/>
        </authorList>
    </citation>
    <scope>NUCLEOTIDE SEQUENCE [LARGE SCALE GENOMIC DNA]</scope>
    <source>
        <tissue evidence="1">Muscle</tissue>
    </source>
</reference>
<name>A0A5B7FYC4_PORTR</name>
<dbReference type="EMBL" id="VSRR010009356">
    <property type="protein sequence ID" value="MPC50219.1"/>
    <property type="molecule type" value="Genomic_DNA"/>
</dbReference>
<sequence>MAGRWEASRGRTKGLNRLKELDLMQASNVLCGEGEERFFHRFSERHTSVIFSVLPPLVWEMRRVHEEMFYSRKERSGGGESVSLARCLAHHVGRTVFVI</sequence>
<gene>
    <name evidence="1" type="ORF">E2C01_044042</name>
</gene>
<protein>
    <submittedName>
        <fullName evidence="1">Uncharacterized protein</fullName>
    </submittedName>
</protein>
<keyword evidence="2" id="KW-1185">Reference proteome</keyword>
<dbReference type="Proteomes" id="UP000324222">
    <property type="component" value="Unassembled WGS sequence"/>
</dbReference>